<evidence type="ECO:0000256" key="1">
    <source>
        <dbReference type="ARBA" id="ARBA00022801"/>
    </source>
</evidence>
<dbReference type="SMART" id="SM00332">
    <property type="entry name" value="PP2Cc"/>
    <property type="match status" value="1"/>
</dbReference>
<name>A0ABV9Q1A0_9BACL</name>
<feature type="transmembrane region" description="Helical" evidence="2">
    <location>
        <begin position="91"/>
        <end position="118"/>
    </location>
</feature>
<feature type="transmembrane region" description="Helical" evidence="2">
    <location>
        <begin position="286"/>
        <end position="304"/>
    </location>
</feature>
<organism evidence="4 5">
    <name type="scientific">Effusibacillus consociatus</name>
    <dbReference type="NCBI Taxonomy" id="1117041"/>
    <lineage>
        <taxon>Bacteria</taxon>
        <taxon>Bacillati</taxon>
        <taxon>Bacillota</taxon>
        <taxon>Bacilli</taxon>
        <taxon>Bacillales</taxon>
        <taxon>Alicyclobacillaceae</taxon>
        <taxon>Effusibacillus</taxon>
    </lineage>
</organism>
<dbReference type="PANTHER" id="PTHR43156:SF2">
    <property type="entry name" value="STAGE II SPORULATION PROTEIN E"/>
    <property type="match status" value="1"/>
</dbReference>
<dbReference type="InterPro" id="IPR045768">
    <property type="entry name" value="SpoIIE_N"/>
</dbReference>
<dbReference type="InterPro" id="IPR052016">
    <property type="entry name" value="Bact_Sigma-Reg"/>
</dbReference>
<dbReference type="SUPFAM" id="SSF81606">
    <property type="entry name" value="PP2C-like"/>
    <property type="match status" value="1"/>
</dbReference>
<dbReference type="RefSeq" id="WP_380025481.1">
    <property type="nucleotide sequence ID" value="NZ_JBHSHC010000072.1"/>
</dbReference>
<feature type="domain" description="PPM-type phosphatase" evidence="3">
    <location>
        <begin position="599"/>
        <end position="809"/>
    </location>
</feature>
<keyword evidence="5" id="KW-1185">Reference proteome</keyword>
<dbReference type="PROSITE" id="PS51746">
    <property type="entry name" value="PPM_2"/>
    <property type="match status" value="1"/>
</dbReference>
<dbReference type="PANTHER" id="PTHR43156">
    <property type="entry name" value="STAGE II SPORULATION PROTEIN E-RELATED"/>
    <property type="match status" value="1"/>
</dbReference>
<gene>
    <name evidence="4" type="primary">spoIIE</name>
    <name evidence="4" type="ORF">ACFO8Q_09315</name>
</gene>
<keyword evidence="1 4" id="KW-0378">Hydrolase</keyword>
<dbReference type="Pfam" id="PF19732">
    <property type="entry name" value="SpoIIE_N"/>
    <property type="match status" value="1"/>
</dbReference>
<dbReference type="GO" id="GO:0004722">
    <property type="term" value="F:protein serine/threonine phosphatase activity"/>
    <property type="evidence" value="ECO:0007669"/>
    <property type="project" value="UniProtKB-EC"/>
</dbReference>
<dbReference type="EMBL" id="JBHSHC010000072">
    <property type="protein sequence ID" value="MFC4767559.1"/>
    <property type="molecule type" value="Genomic_DNA"/>
</dbReference>
<accession>A0ABV9Q1A0</accession>
<feature type="transmembrane region" description="Helical" evidence="2">
    <location>
        <begin position="201"/>
        <end position="220"/>
    </location>
</feature>
<feature type="transmembrane region" description="Helical" evidence="2">
    <location>
        <begin position="161"/>
        <end position="181"/>
    </location>
</feature>
<dbReference type="InterPro" id="IPR014221">
    <property type="entry name" value="SpoII_E"/>
</dbReference>
<dbReference type="Gene3D" id="3.60.40.10">
    <property type="entry name" value="PPM-type phosphatase domain"/>
    <property type="match status" value="1"/>
</dbReference>
<sequence length="845" mass="92581">MWKRIWRIGLQGASASAGETVVGGQENTDRESKWTSLKKWWEKQALIKSSAVLVLMAFLLGRAEILGEISPFALSLYAVMLRLKKAISTKVMIALLLGAATVHSIGHVLTLVGMLALYRGVHGLLSRKKALSLNMIPFVVFLVDAGSKIGFAVALNDMSRYSLMMGLIEGFLAMVLTLIFIQSLPIFTFQRGVKELRNEEIFCLVILMASVLTGLSGVQLGSMSFENIFSRYLIMLFAFIGGAGVGASVGVVTGIILAMASLTAVGQIGMLALSGLLGGLLKDARKIGVGIGFVLGTAILAVYVQDLPQVAVAVQETLCGLVLLLLTPKGFIEQVSRYVPGTHQHYLSQQDYARRVRDLMAGRIREVSNVFQELSRSFSQLAAIPHRGEDEALSATVESVAKQVCSSCFKREQCWDRDFYQTFHAFRETLEVLDTSGVVVKESIPPDLRKRCVRTDQVLPAMYQVTDSMKRDLMWQKRLQDSRDLVAAQLHGVSAIMRELTEELQKENHASADHEELIVASLEQLGLSIRSVDIISLEEGKVEIEVTQTVANDMSECEKLIAPLLSEVIGENITVAEKRTDGDGCLIAVFRSAKVYHVETAVTSAAKDGKILSGDSFTTLDVGNGKFAVAVSDGMGNGERAMQESSAAIRLLQQLLKAGFDEQLAIKTVNSVLLLRSRDEIFTTLDLALIDQFNAQTEFLKIGSVPSFVKRGNEVISVRGENVPIGILQDIDIQTVVADLKEGDLLILMSDGIYDAPKHVFDKEDWLKKQIARFDSTDPQAIADMLVELAVRVNHGKIVDDMTVLVARIEKYHPEWATIRLPGMKRIKRKKAVAANPVTVQGAAE</sequence>
<evidence type="ECO:0000313" key="5">
    <source>
        <dbReference type="Proteomes" id="UP001596002"/>
    </source>
</evidence>
<keyword evidence="2" id="KW-0472">Membrane</keyword>
<evidence type="ECO:0000259" key="3">
    <source>
        <dbReference type="PROSITE" id="PS51746"/>
    </source>
</evidence>
<feature type="transmembrane region" description="Helical" evidence="2">
    <location>
        <begin position="130"/>
        <end position="155"/>
    </location>
</feature>
<dbReference type="SMART" id="SM00331">
    <property type="entry name" value="PP2C_SIG"/>
    <property type="match status" value="1"/>
</dbReference>
<evidence type="ECO:0000256" key="2">
    <source>
        <dbReference type="SAM" id="Phobius"/>
    </source>
</evidence>
<protein>
    <submittedName>
        <fullName evidence="4">Stage II sporulation protein E</fullName>
        <ecNumber evidence="4">3.1.3.16</ecNumber>
    </submittedName>
</protein>
<keyword evidence="2" id="KW-0812">Transmembrane</keyword>
<reference evidence="5" key="1">
    <citation type="journal article" date="2019" name="Int. J. Syst. Evol. Microbiol.">
        <title>The Global Catalogue of Microorganisms (GCM) 10K type strain sequencing project: providing services to taxonomists for standard genome sequencing and annotation.</title>
        <authorList>
            <consortium name="The Broad Institute Genomics Platform"/>
            <consortium name="The Broad Institute Genome Sequencing Center for Infectious Disease"/>
            <person name="Wu L."/>
            <person name="Ma J."/>
        </authorList>
    </citation>
    <scope>NUCLEOTIDE SEQUENCE [LARGE SCALE GENOMIC DNA]</scope>
    <source>
        <strain evidence="5">WYCCWR 12678</strain>
    </source>
</reference>
<dbReference type="InterPro" id="IPR001932">
    <property type="entry name" value="PPM-type_phosphatase-like_dom"/>
</dbReference>
<dbReference type="EC" id="3.1.3.16" evidence="4"/>
<dbReference type="InterPro" id="IPR036457">
    <property type="entry name" value="PPM-type-like_dom_sf"/>
</dbReference>
<dbReference type="Pfam" id="PF07228">
    <property type="entry name" value="SpoIIE"/>
    <property type="match status" value="1"/>
</dbReference>
<feature type="transmembrane region" description="Helical" evidence="2">
    <location>
        <begin position="232"/>
        <end position="265"/>
    </location>
</feature>
<evidence type="ECO:0000313" key="4">
    <source>
        <dbReference type="EMBL" id="MFC4767559.1"/>
    </source>
</evidence>
<dbReference type="NCBIfam" id="TIGR02865">
    <property type="entry name" value="spore_II_E"/>
    <property type="match status" value="1"/>
</dbReference>
<comment type="caution">
    <text evidence="4">The sequence shown here is derived from an EMBL/GenBank/DDBJ whole genome shotgun (WGS) entry which is preliminary data.</text>
</comment>
<proteinExistence type="predicted"/>
<dbReference type="Proteomes" id="UP001596002">
    <property type="component" value="Unassembled WGS sequence"/>
</dbReference>
<keyword evidence="2" id="KW-1133">Transmembrane helix</keyword>